<feature type="region of interest" description="Disordered" evidence="1">
    <location>
        <begin position="85"/>
        <end position="117"/>
    </location>
</feature>
<dbReference type="Proteomes" id="UP000538566">
    <property type="component" value="Unassembled WGS sequence"/>
</dbReference>
<accession>A0A7W7A9B1</accession>
<gene>
    <name evidence="2" type="ORF">GGR37_001077</name>
</gene>
<keyword evidence="3" id="KW-1185">Reference proteome</keyword>
<reference evidence="2 3" key="1">
    <citation type="submission" date="2020-08" db="EMBL/GenBank/DDBJ databases">
        <title>Genomic Encyclopedia of Type Strains, Phase IV (KMG-IV): sequencing the most valuable type-strain genomes for metagenomic binning, comparative biology and taxonomic classification.</title>
        <authorList>
            <person name="Goeker M."/>
        </authorList>
    </citation>
    <scope>NUCLEOTIDE SEQUENCE [LARGE SCALE GENOMIC DNA]</scope>
    <source>
        <strain evidence="2 3">DSM 17507</strain>
    </source>
</reference>
<evidence type="ECO:0000256" key="1">
    <source>
        <dbReference type="SAM" id="MobiDB-lite"/>
    </source>
</evidence>
<sequence>MAETKSTYRFAAMLLVGSVLAVAALVVTGLEKAKAPSDQASIAATVAKADDEDFRKWADEGDVADGKGRLIGEIEHNGKMVELRELPRNVDPDGPQPDDAEPPADSGPGDPAIRAEQ</sequence>
<dbReference type="RefSeq" id="WP_144907764.1">
    <property type="nucleotide sequence ID" value="NZ_JACHOA010000002.1"/>
</dbReference>
<dbReference type="OrthoDB" id="9994278at2"/>
<protein>
    <submittedName>
        <fullName evidence="2">Uncharacterized protein</fullName>
    </submittedName>
</protein>
<organism evidence="2 3">
    <name type="scientific">Novosphingobium taihuense</name>
    <dbReference type="NCBI Taxonomy" id="260085"/>
    <lineage>
        <taxon>Bacteria</taxon>
        <taxon>Pseudomonadati</taxon>
        <taxon>Pseudomonadota</taxon>
        <taxon>Alphaproteobacteria</taxon>
        <taxon>Sphingomonadales</taxon>
        <taxon>Sphingomonadaceae</taxon>
        <taxon>Novosphingobium</taxon>
    </lineage>
</organism>
<proteinExistence type="predicted"/>
<dbReference type="EMBL" id="JACHOA010000002">
    <property type="protein sequence ID" value="MBB4612818.1"/>
    <property type="molecule type" value="Genomic_DNA"/>
</dbReference>
<dbReference type="AlphaFoldDB" id="A0A7W7A9B1"/>
<name>A0A7W7A9B1_9SPHN</name>
<evidence type="ECO:0000313" key="2">
    <source>
        <dbReference type="EMBL" id="MBB4612818.1"/>
    </source>
</evidence>
<evidence type="ECO:0000313" key="3">
    <source>
        <dbReference type="Proteomes" id="UP000538566"/>
    </source>
</evidence>
<comment type="caution">
    <text evidence="2">The sequence shown here is derived from an EMBL/GenBank/DDBJ whole genome shotgun (WGS) entry which is preliminary data.</text>
</comment>